<dbReference type="InterPro" id="IPR035920">
    <property type="entry name" value="YhbY-like_sf"/>
</dbReference>
<dbReference type="Pfam" id="PF01985">
    <property type="entry name" value="CRS1_YhbY"/>
    <property type="match status" value="1"/>
</dbReference>
<dbReference type="Proteomes" id="UP000065641">
    <property type="component" value="Chromosome"/>
</dbReference>
<sequence length="111" mass="12323">MTDKAQKLSNQQLKQFRSIAHNLKPVVTVAQNGLAESVMKEIDRALTQHELIKVKVQVGDRELRQQAITEICSLSGAERVQSIGNIAVLFRAARQPDPKLSNLLRHGQTGN</sequence>
<feature type="domain" description="CRM" evidence="3">
    <location>
        <begin position="6"/>
        <end position="102"/>
    </location>
</feature>
<proteinExistence type="predicted"/>
<dbReference type="PANTHER" id="PTHR40065">
    <property type="entry name" value="RNA-BINDING PROTEIN YHBY"/>
    <property type="match status" value="1"/>
</dbReference>
<dbReference type="KEGG" id="pspi:PS2015_2665"/>
<evidence type="ECO:0000313" key="4">
    <source>
        <dbReference type="EMBL" id="ALO47297.1"/>
    </source>
</evidence>
<protein>
    <submittedName>
        <fullName evidence="4">CRS1 / YhbY domain superfamily protein</fullName>
    </submittedName>
</protein>
<dbReference type="GO" id="GO:0003723">
    <property type="term" value="F:RNA binding"/>
    <property type="evidence" value="ECO:0007669"/>
    <property type="project" value="UniProtKB-UniRule"/>
</dbReference>
<dbReference type="OrthoDB" id="9797519at2"/>
<evidence type="ECO:0000313" key="5">
    <source>
        <dbReference type="Proteomes" id="UP000065641"/>
    </source>
</evidence>
<dbReference type="PATRIC" id="fig|1249552.3.peg.2685"/>
<accession>A0A0S2KG55</accession>
<dbReference type="SUPFAM" id="SSF75471">
    <property type="entry name" value="YhbY-like"/>
    <property type="match status" value="1"/>
</dbReference>
<evidence type="ECO:0000259" key="3">
    <source>
        <dbReference type="PROSITE" id="PS51295"/>
    </source>
</evidence>
<keyword evidence="5" id="KW-1185">Reference proteome</keyword>
<reference evidence="4 5" key="1">
    <citation type="submission" date="2015-11" db="EMBL/GenBank/DDBJ databases">
        <authorList>
            <person name="Zhang Y."/>
            <person name="Guo Z."/>
        </authorList>
    </citation>
    <scope>NUCLEOTIDE SEQUENCE [LARGE SCALE GENOMIC DNA]</scope>
    <source>
        <strain evidence="4 5">KCTC 32221</strain>
    </source>
</reference>
<dbReference type="RefSeq" id="WP_058022699.1">
    <property type="nucleotide sequence ID" value="NZ_CP013189.1"/>
</dbReference>
<organism evidence="4 5">
    <name type="scientific">Pseudohongiella spirulinae</name>
    <dbReference type="NCBI Taxonomy" id="1249552"/>
    <lineage>
        <taxon>Bacteria</taxon>
        <taxon>Pseudomonadati</taxon>
        <taxon>Pseudomonadota</taxon>
        <taxon>Gammaproteobacteria</taxon>
        <taxon>Pseudomonadales</taxon>
        <taxon>Pseudohongiellaceae</taxon>
        <taxon>Pseudohongiella</taxon>
    </lineage>
</organism>
<dbReference type="EMBL" id="CP013189">
    <property type="protein sequence ID" value="ALO47297.1"/>
    <property type="molecule type" value="Genomic_DNA"/>
</dbReference>
<dbReference type="InterPro" id="IPR001890">
    <property type="entry name" value="RNA-binding_CRM"/>
</dbReference>
<dbReference type="PROSITE" id="PS51295">
    <property type="entry name" value="CRM"/>
    <property type="match status" value="1"/>
</dbReference>
<gene>
    <name evidence="4" type="ORF">PS2015_2665</name>
</gene>
<dbReference type="InterPro" id="IPR017924">
    <property type="entry name" value="RNA-binding_YhbY"/>
</dbReference>
<dbReference type="NCBIfam" id="TIGR00253">
    <property type="entry name" value="RNA_bind_YhbY"/>
    <property type="match status" value="1"/>
</dbReference>
<name>A0A0S2KG55_9GAMM</name>
<evidence type="ECO:0000256" key="1">
    <source>
        <dbReference type="ARBA" id="ARBA00022884"/>
    </source>
</evidence>
<dbReference type="PANTHER" id="PTHR40065:SF3">
    <property type="entry name" value="RNA-BINDING PROTEIN YHBY"/>
    <property type="match status" value="1"/>
</dbReference>
<keyword evidence="1 2" id="KW-0694">RNA-binding</keyword>
<dbReference type="STRING" id="1249552.PS2015_2665"/>
<dbReference type="InterPro" id="IPR051925">
    <property type="entry name" value="RNA-binding_domain"/>
</dbReference>
<dbReference type="SMART" id="SM01103">
    <property type="entry name" value="CRS1_YhbY"/>
    <property type="match status" value="1"/>
</dbReference>
<dbReference type="Gene3D" id="3.30.110.60">
    <property type="entry name" value="YhbY-like"/>
    <property type="match status" value="1"/>
</dbReference>
<evidence type="ECO:0000256" key="2">
    <source>
        <dbReference type="PROSITE-ProRule" id="PRU00626"/>
    </source>
</evidence>
<dbReference type="AlphaFoldDB" id="A0A0S2KG55"/>